<protein>
    <recommendedName>
        <fullName evidence="3">ubiquitinyl hydrolase 1</fullName>
        <ecNumber evidence="3">3.4.19.12</ecNumber>
    </recommendedName>
</protein>
<dbReference type="PROSITE" id="PS50053">
    <property type="entry name" value="UBIQUITIN_2"/>
    <property type="match status" value="1"/>
</dbReference>
<dbReference type="PROSITE" id="PS00973">
    <property type="entry name" value="USP_2"/>
    <property type="match status" value="1"/>
</dbReference>
<evidence type="ECO:0000256" key="4">
    <source>
        <dbReference type="ARBA" id="ARBA00022670"/>
    </source>
</evidence>
<keyword evidence="5" id="KW-0833">Ubl conjugation pathway</keyword>
<gene>
    <name evidence="12" type="ORF">BC936DRAFT_148725</name>
</gene>
<feature type="region of interest" description="Disordered" evidence="8">
    <location>
        <begin position="696"/>
        <end position="718"/>
    </location>
</feature>
<dbReference type="InterPro" id="IPR003103">
    <property type="entry name" value="BAG_domain"/>
</dbReference>
<evidence type="ECO:0000256" key="1">
    <source>
        <dbReference type="ARBA" id="ARBA00000707"/>
    </source>
</evidence>
<evidence type="ECO:0000256" key="5">
    <source>
        <dbReference type="ARBA" id="ARBA00022786"/>
    </source>
</evidence>
<dbReference type="InterPro" id="IPR028889">
    <property type="entry name" value="USP"/>
</dbReference>
<feature type="compositionally biased region" description="Polar residues" evidence="8">
    <location>
        <begin position="770"/>
        <end position="782"/>
    </location>
</feature>
<feature type="compositionally biased region" description="Pro residues" evidence="8">
    <location>
        <begin position="783"/>
        <end position="798"/>
    </location>
</feature>
<reference evidence="12 13" key="1">
    <citation type="journal article" date="2018" name="New Phytol.">
        <title>Phylogenomics of Endogonaceae and evolution of mycorrhizas within Mucoromycota.</title>
        <authorList>
            <person name="Chang Y."/>
            <person name="Desiro A."/>
            <person name="Na H."/>
            <person name="Sandor L."/>
            <person name="Lipzen A."/>
            <person name="Clum A."/>
            <person name="Barry K."/>
            <person name="Grigoriev I.V."/>
            <person name="Martin F.M."/>
            <person name="Stajich J.E."/>
            <person name="Smith M.E."/>
            <person name="Bonito G."/>
            <person name="Spatafora J.W."/>
        </authorList>
    </citation>
    <scope>NUCLEOTIDE SEQUENCE [LARGE SCALE GENOMIC DNA]</scope>
    <source>
        <strain evidence="12 13">GMNB39</strain>
    </source>
</reference>
<feature type="region of interest" description="Disordered" evidence="8">
    <location>
        <begin position="253"/>
        <end position="305"/>
    </location>
</feature>
<dbReference type="InterPro" id="IPR036533">
    <property type="entry name" value="BAG_dom_sf"/>
</dbReference>
<evidence type="ECO:0000313" key="13">
    <source>
        <dbReference type="Proteomes" id="UP000268093"/>
    </source>
</evidence>
<dbReference type="InterPro" id="IPR018200">
    <property type="entry name" value="USP_CS"/>
</dbReference>
<feature type="compositionally biased region" description="Polar residues" evidence="8">
    <location>
        <begin position="132"/>
        <end position="141"/>
    </location>
</feature>
<keyword evidence="4" id="KW-0645">Protease</keyword>
<evidence type="ECO:0000259" key="10">
    <source>
        <dbReference type="PROSITE" id="PS50235"/>
    </source>
</evidence>
<feature type="compositionally biased region" description="Basic and acidic residues" evidence="8">
    <location>
        <begin position="273"/>
        <end position="305"/>
    </location>
</feature>
<dbReference type="Pfam" id="PF02179">
    <property type="entry name" value="BAG"/>
    <property type="match status" value="1"/>
</dbReference>
<dbReference type="GO" id="GO:0005634">
    <property type="term" value="C:nucleus"/>
    <property type="evidence" value="ECO:0007669"/>
    <property type="project" value="TreeGrafter"/>
</dbReference>
<evidence type="ECO:0000256" key="3">
    <source>
        <dbReference type="ARBA" id="ARBA00012759"/>
    </source>
</evidence>
<dbReference type="GO" id="GO:0005829">
    <property type="term" value="C:cytosol"/>
    <property type="evidence" value="ECO:0007669"/>
    <property type="project" value="TreeGrafter"/>
</dbReference>
<dbReference type="GO" id="GO:0006508">
    <property type="term" value="P:proteolysis"/>
    <property type="evidence" value="ECO:0007669"/>
    <property type="project" value="UniProtKB-KW"/>
</dbReference>
<comment type="catalytic activity">
    <reaction evidence="1">
        <text>Thiol-dependent hydrolysis of ester, thioester, amide, peptide and isopeptide bonds formed by the C-terminal Gly of ubiquitin (a 76-residue protein attached to proteins as an intracellular targeting signal).</text>
        <dbReference type="EC" id="3.4.19.12"/>
    </reaction>
</comment>
<feature type="domain" description="BAG" evidence="11">
    <location>
        <begin position="974"/>
        <end position="1028"/>
    </location>
</feature>
<dbReference type="InterPro" id="IPR001394">
    <property type="entry name" value="Peptidase_C19_UCH"/>
</dbReference>
<dbReference type="AlphaFoldDB" id="A0A433DKA4"/>
<keyword evidence="6" id="KW-0378">Hydrolase</keyword>
<comment type="caution">
    <text evidence="12">The sequence shown here is derived from an EMBL/GenBank/DDBJ whole genome shotgun (WGS) entry which is preliminary data.</text>
</comment>
<feature type="compositionally biased region" description="Basic and acidic residues" evidence="8">
    <location>
        <begin position="27"/>
        <end position="54"/>
    </location>
</feature>
<dbReference type="InterPro" id="IPR038765">
    <property type="entry name" value="Papain-like_cys_pep_sf"/>
</dbReference>
<dbReference type="Pfam" id="PF00443">
    <property type="entry name" value="UCH"/>
    <property type="match status" value="1"/>
</dbReference>
<proteinExistence type="inferred from homology"/>
<dbReference type="SUPFAM" id="SSF63491">
    <property type="entry name" value="BAG domain"/>
    <property type="match status" value="1"/>
</dbReference>
<dbReference type="OrthoDB" id="417450at2759"/>
<evidence type="ECO:0000313" key="12">
    <source>
        <dbReference type="EMBL" id="RUP51334.1"/>
    </source>
</evidence>
<dbReference type="Gene3D" id="3.10.20.90">
    <property type="entry name" value="Phosphatidylinositol 3-kinase Catalytic Subunit, Chain A, domain 1"/>
    <property type="match status" value="1"/>
</dbReference>
<feature type="region of interest" description="Disordered" evidence="8">
    <location>
        <begin position="526"/>
        <end position="550"/>
    </location>
</feature>
<dbReference type="Proteomes" id="UP000268093">
    <property type="component" value="Unassembled WGS sequence"/>
</dbReference>
<sequence>MYNFQSRLGEARKRVGDFIRSLSPVQYEREKVKEKEKDKESDRERDKDKDKEKSSNSGDDTPTDAHTPCHVSEDGRLSPIPVCAPQEERQNTMEADIPDRVQRLSLHSCPSNPADTQVEIDLAPADDPASGETDSGPSRPTTPLPGSDGGLPRLMLSRPSSPSQGEGSLIPVPTPERVARIRKLLAEPAVVESVSAGTSAGGGFMGRGKEREGAPTLMGCLRAFTSVEVLDGENRFACEKCWRYLEPVRAREWDEERRRRRRREKEEEEEKDGMEKKEEKEKDGMEGSKEEEKVKDEMEGEKEGEMVHGEKVRVAENIAMDAEEGAGAVMVDEAASISDNVSIAVSTVTSAVIVDEATSISASIDVSTVASVATVDEVASISDMASTMASVASEGSLTGSFGTDVTMPDAAVTDADTMVPDATVTVPDATVTVPDATVMVPDATMTVPDATMTVPDATVMVPDATVTVPDATVTDADTTVPDATVTVIVPDATVMDAHVAEASKEIEVMDVDRDDFVIVESKLIEDHPAHDTTEPSADDGLRSVSTPLPKPEPEKRFVLRRAYKRFLLRDPLPRVLVCHLKRFQQVGTAMRKIDEWVEFPETIDLSAFIAPEEDVEEEKAEGGPEGGRRQRTRYRLYAVVVHMGTLMGGHYIAYVLSDRVVGEKEKIGKKGEKGGKGKKKEEKVLQEETEKLLQEAEKVEADEEVIQPEDEAKAEEGEALEKARQLEDGKRREWIYCSDTSVRAASLEEVMGQKAYLLFYERDVNKFQSPRLQATPNTSLQPSTPPFPPEANPPSPPAAPPLALALHLVGRSTLATFRSLFRIRPVPRAAAMTTLLIQWGKHKFHVDFTGYERVEEKGFEAITLAMLKERCKDVTSVPINAMKLLHSGAIMKDDTAPLSSFGLHPNAKIILMGTKPDDQEVLTTTTTGNPEEHALLTRISATLSKATTVLLPQIDTYEQAALNSPPVTDTVARKRLTDTHNMLSEQLMQLLLQLDGIAFAPEFEAARQKRREAVRTVQGFLDRLDRITAALKSGGAPAQAQGGEGVV</sequence>
<dbReference type="SUPFAM" id="SSF54001">
    <property type="entry name" value="Cysteine proteinases"/>
    <property type="match status" value="1"/>
</dbReference>
<dbReference type="InterPro" id="IPR000626">
    <property type="entry name" value="Ubiquitin-like_dom"/>
</dbReference>
<evidence type="ECO:0000256" key="7">
    <source>
        <dbReference type="ARBA" id="ARBA00022807"/>
    </source>
</evidence>
<evidence type="ECO:0000259" key="9">
    <source>
        <dbReference type="PROSITE" id="PS50053"/>
    </source>
</evidence>
<dbReference type="InterPro" id="IPR029071">
    <property type="entry name" value="Ubiquitin-like_domsf"/>
</dbReference>
<evidence type="ECO:0000256" key="6">
    <source>
        <dbReference type="ARBA" id="ARBA00022801"/>
    </source>
</evidence>
<dbReference type="PANTHER" id="PTHR24006:SF888">
    <property type="entry name" value="UBIQUITIN CARBOXYL-TERMINAL HYDROLASE 30"/>
    <property type="match status" value="1"/>
</dbReference>
<evidence type="ECO:0000256" key="8">
    <source>
        <dbReference type="SAM" id="MobiDB-lite"/>
    </source>
</evidence>
<dbReference type="PANTHER" id="PTHR24006">
    <property type="entry name" value="UBIQUITIN CARBOXYL-TERMINAL HYDROLASE"/>
    <property type="match status" value="1"/>
</dbReference>
<evidence type="ECO:0000256" key="2">
    <source>
        <dbReference type="ARBA" id="ARBA00009085"/>
    </source>
</evidence>
<dbReference type="GO" id="GO:0051087">
    <property type="term" value="F:protein-folding chaperone binding"/>
    <property type="evidence" value="ECO:0007669"/>
    <property type="project" value="InterPro"/>
</dbReference>
<feature type="domain" description="Ubiquitin-like" evidence="9">
    <location>
        <begin position="863"/>
        <end position="918"/>
    </location>
</feature>
<accession>A0A433DKA4</accession>
<comment type="similarity">
    <text evidence="2">Belongs to the peptidase C19 family.</text>
</comment>
<feature type="domain" description="USP" evidence="10">
    <location>
        <begin position="572"/>
        <end position="763"/>
    </location>
</feature>
<keyword evidence="13" id="KW-1185">Reference proteome</keyword>
<dbReference type="Gene3D" id="3.90.70.10">
    <property type="entry name" value="Cysteine proteinases"/>
    <property type="match status" value="1"/>
</dbReference>
<feature type="region of interest" description="Disordered" evidence="8">
    <location>
        <begin position="1"/>
        <end position="173"/>
    </location>
</feature>
<feature type="region of interest" description="Disordered" evidence="8">
    <location>
        <begin position="770"/>
        <end position="798"/>
    </location>
</feature>
<dbReference type="PROSITE" id="PS50235">
    <property type="entry name" value="USP_3"/>
    <property type="match status" value="1"/>
</dbReference>
<dbReference type="GO" id="GO:0016579">
    <property type="term" value="P:protein deubiquitination"/>
    <property type="evidence" value="ECO:0007669"/>
    <property type="project" value="InterPro"/>
</dbReference>
<dbReference type="InterPro" id="IPR050164">
    <property type="entry name" value="Peptidase_C19"/>
</dbReference>
<dbReference type="EMBL" id="RBNI01000794">
    <property type="protein sequence ID" value="RUP51334.1"/>
    <property type="molecule type" value="Genomic_DNA"/>
</dbReference>
<dbReference type="EC" id="3.4.19.12" evidence="3"/>
<dbReference type="SMART" id="SM00264">
    <property type="entry name" value="BAG"/>
    <property type="match status" value="1"/>
</dbReference>
<keyword evidence="7" id="KW-0788">Thiol protease</keyword>
<name>A0A433DKA4_9FUNG</name>
<feature type="compositionally biased region" description="Basic and acidic residues" evidence="8">
    <location>
        <begin position="86"/>
        <end position="102"/>
    </location>
</feature>
<feature type="compositionally biased region" description="Low complexity" evidence="8">
    <location>
        <begin position="151"/>
        <end position="163"/>
    </location>
</feature>
<dbReference type="Gene3D" id="1.20.58.120">
    <property type="entry name" value="BAG domain"/>
    <property type="match status" value="1"/>
</dbReference>
<dbReference type="GO" id="GO:0004843">
    <property type="term" value="F:cysteine-type deubiquitinase activity"/>
    <property type="evidence" value="ECO:0007669"/>
    <property type="project" value="UniProtKB-EC"/>
</dbReference>
<dbReference type="PROSITE" id="PS51035">
    <property type="entry name" value="BAG"/>
    <property type="match status" value="1"/>
</dbReference>
<feature type="compositionally biased region" description="Acidic residues" evidence="8">
    <location>
        <begin position="700"/>
        <end position="709"/>
    </location>
</feature>
<evidence type="ECO:0000259" key="11">
    <source>
        <dbReference type="PROSITE" id="PS51035"/>
    </source>
</evidence>
<organism evidence="12 13">
    <name type="scientific">Jimgerdemannia flammicorona</name>
    <dbReference type="NCBI Taxonomy" id="994334"/>
    <lineage>
        <taxon>Eukaryota</taxon>
        <taxon>Fungi</taxon>
        <taxon>Fungi incertae sedis</taxon>
        <taxon>Mucoromycota</taxon>
        <taxon>Mucoromycotina</taxon>
        <taxon>Endogonomycetes</taxon>
        <taxon>Endogonales</taxon>
        <taxon>Endogonaceae</taxon>
        <taxon>Jimgerdemannia</taxon>
    </lineage>
</organism>
<dbReference type="SUPFAM" id="SSF54236">
    <property type="entry name" value="Ubiquitin-like"/>
    <property type="match status" value="1"/>
</dbReference>